<protein>
    <submittedName>
        <fullName evidence="4">Cadherin-like beta sandwich domain-containing protein</fullName>
    </submittedName>
</protein>
<gene>
    <name evidence="4" type="ORF">KB449_13280</name>
</gene>
<dbReference type="InterPro" id="IPR025883">
    <property type="entry name" value="Cadherin-like_domain"/>
</dbReference>
<dbReference type="Gene3D" id="2.60.40.3440">
    <property type="match status" value="1"/>
</dbReference>
<feature type="coiled-coil region" evidence="1">
    <location>
        <begin position="306"/>
        <end position="382"/>
    </location>
</feature>
<proteinExistence type="predicted"/>
<dbReference type="Pfam" id="PF17963">
    <property type="entry name" value="Big_9"/>
    <property type="match status" value="1"/>
</dbReference>
<organism evidence="4 5">
    <name type="scientific">Cohnella hashimotonis</name>
    <dbReference type="NCBI Taxonomy" id="2826895"/>
    <lineage>
        <taxon>Bacteria</taxon>
        <taxon>Bacillati</taxon>
        <taxon>Bacillota</taxon>
        <taxon>Bacilli</taxon>
        <taxon>Bacillales</taxon>
        <taxon>Paenibacillaceae</taxon>
        <taxon>Cohnella</taxon>
    </lineage>
</organism>
<name>A0ABT6TJB7_9BACL</name>
<accession>A0ABT6TJB7</accession>
<keyword evidence="5" id="KW-1185">Reference proteome</keyword>
<evidence type="ECO:0000313" key="4">
    <source>
        <dbReference type="EMBL" id="MDI4645942.1"/>
    </source>
</evidence>
<evidence type="ECO:0000313" key="5">
    <source>
        <dbReference type="Proteomes" id="UP001161691"/>
    </source>
</evidence>
<reference evidence="4" key="1">
    <citation type="submission" date="2023-04" db="EMBL/GenBank/DDBJ databases">
        <title>Comparative genomic analysis of Cohnella hashimotonis sp. nov., isolated from the International Space Station.</title>
        <authorList>
            <person name="Venkateswaran K."/>
            <person name="Simpson A."/>
        </authorList>
    </citation>
    <scope>NUCLEOTIDE SEQUENCE</scope>
    <source>
        <strain evidence="4">F6_2S_P_1</strain>
    </source>
</reference>
<sequence length="1258" mass="132517">MIRSWGIFALVFLLIVVPVSVPVGGSSAAAASSRIAVIRSLSGDVQVQKAGGAKTFKAFAKLSLNQGDKLMTGSDGAAELQFANGTSEDDLLSVGDNATLSFSKLSDKKGTVTKVSMLRGTAWVDVKSIKSKEDDFRLETPTAVMGVRGTAFYASVHPLSGSTTTAVLSGVVQFGKIGRTASGDTTLNLYPTQEITVHSGDDPAAVPEQTMLMNIGELVRGMPPAVVASLLRSKQKIDDENLEMYGRFAQDKLPAALGASAEDLARFRQNTLDLSGIFAKQALEQKKIDLAQLKQIETEGRTTFNLDKKELQLTEADKEKQAAALEQEAEAVKKQTETDAAKLKSLQGKLAERLQAIEQAKLAQQAANKKAAEEAQAKAEAALLSQLNESQKQQFQTDKILNRTMPSAPVATPAATPTPSSEAKLASLDVSGAALSPAFMQSQLSYSAAVNAGVASVDIRPVALDSAAAIAVNGESLSSGGRTVSLDYGTNVIDIQVMSPDRSTTLHYTVSITRELLGVADIAIGPGSRQIDFASGSLSTPFSVPGDIASIELTLKANEAPVIQVNGTPVSATPALLGTTTADAAELSWRFSLPLQTGNNAIAITATAGGKIKTYMLNAKRLSLNTNLSSLSIKSMDGQRNFFAALEQDGKFKVTVPAAMTEGLLNFWPGDSSSKLILGGSSYDFGDAAPVSLTSDINELRVTIRSQSGATADYTLVLDRIPLGSGGSAALGGIRLYENGSPGAFLAPDANLRMNSEVAVAQSSVTFTISFPENDNYWRYLSVYRMDTNQSVLPDSNARYTIPLSANGDTAIEFRLRSADQSASSIYSWTVKKVIMAQPASWNNVAGQPLIDRLTGSDPAGLPLTYATVAGSGPSFGSLALNPDGTFQYQAAADAQGLVTFDYTVTNGTDISRPATVSILVKQPAPTLAGLDQWNLATNGTPVDPFYMGESPPGSNTFVFAKYVDVMPDVIDLTYSFDNSVQTANLNYGDSLGATHNVDLIAAAGTAALTNLKYGENRIQLEYTRSEGGGATTSYTVQIKLYINSLSLYTPQAISDGTTTPVFMAGMKAYVAAVPAGTGQIRLQLQAADPYSTFEVESGGMPIADDGSGYLAGLSDGWNRITVRLSRLGIGNVVDVYDIDIYKGDDEPSGYSLSLTGTAVSGGTAVAFARDTGRSTRWLSQAPAGSTAIMLSPVAGYADTYIGGVYLMKPGGIWEWVNATAQGSGIYRLPLDGGGARAYILVNKFGRPPLVYEVDITP</sequence>
<evidence type="ECO:0000259" key="2">
    <source>
        <dbReference type="Pfam" id="PF04773"/>
    </source>
</evidence>
<dbReference type="InterPro" id="IPR006860">
    <property type="entry name" value="FecR"/>
</dbReference>
<comment type="caution">
    <text evidence="4">The sequence shown here is derived from an EMBL/GenBank/DDBJ whole genome shotgun (WGS) entry which is preliminary data.</text>
</comment>
<dbReference type="Proteomes" id="UP001161691">
    <property type="component" value="Unassembled WGS sequence"/>
</dbReference>
<dbReference type="PANTHER" id="PTHR38731:SF1">
    <property type="entry name" value="FECR PROTEIN DOMAIN-CONTAINING PROTEIN"/>
    <property type="match status" value="1"/>
</dbReference>
<feature type="domain" description="Cadherin-like beta-sandwich-like" evidence="3">
    <location>
        <begin position="426"/>
        <end position="515"/>
    </location>
</feature>
<dbReference type="EMBL" id="JAGRPV010000001">
    <property type="protein sequence ID" value="MDI4645942.1"/>
    <property type="molecule type" value="Genomic_DNA"/>
</dbReference>
<evidence type="ECO:0000256" key="1">
    <source>
        <dbReference type="SAM" id="Coils"/>
    </source>
</evidence>
<dbReference type="RefSeq" id="WP_282908841.1">
    <property type="nucleotide sequence ID" value="NZ_JAGRPV010000001.1"/>
</dbReference>
<dbReference type="PANTHER" id="PTHR38731">
    <property type="entry name" value="LIPL45-RELATED LIPOPROTEIN-RELATED"/>
    <property type="match status" value="1"/>
</dbReference>
<dbReference type="Pfam" id="PF12733">
    <property type="entry name" value="Cadherin-like"/>
    <property type="match status" value="1"/>
</dbReference>
<evidence type="ECO:0000259" key="3">
    <source>
        <dbReference type="Pfam" id="PF12733"/>
    </source>
</evidence>
<dbReference type="Pfam" id="PF04773">
    <property type="entry name" value="FecR"/>
    <property type="match status" value="1"/>
</dbReference>
<dbReference type="Gene3D" id="2.60.120.1440">
    <property type="match status" value="1"/>
</dbReference>
<feature type="domain" description="FecR protein" evidence="2">
    <location>
        <begin position="68"/>
        <end position="173"/>
    </location>
</feature>
<keyword evidence="1" id="KW-0175">Coiled coil</keyword>